<evidence type="ECO:0000313" key="7">
    <source>
        <dbReference type="EMBL" id="JAP93585.1"/>
    </source>
</evidence>
<comment type="cofactor">
    <cofactor evidence="1">
        <name>FAD</name>
        <dbReference type="ChEBI" id="CHEBI:57692"/>
    </cofactor>
</comment>
<dbReference type="InterPro" id="IPR023173">
    <property type="entry name" value="NADPH_Cyt_P450_Rdtase_alpha"/>
</dbReference>
<dbReference type="InterPro" id="IPR001709">
    <property type="entry name" value="Flavoprot_Pyr_Nucl_cyt_Rdtase"/>
</dbReference>
<proteinExistence type="predicted"/>
<dbReference type="AlphaFoldDB" id="A0A146KD23"/>
<evidence type="ECO:0000256" key="5">
    <source>
        <dbReference type="ARBA" id="ARBA00023797"/>
    </source>
</evidence>
<evidence type="ECO:0000256" key="2">
    <source>
        <dbReference type="ARBA" id="ARBA00022630"/>
    </source>
</evidence>
<dbReference type="Gene3D" id="3.40.50.80">
    <property type="entry name" value="Nucleotide-binding domain of ferredoxin-NADP reductase (FNR) module"/>
    <property type="match status" value="1"/>
</dbReference>
<keyword evidence="4" id="KW-0560">Oxidoreductase</keyword>
<dbReference type="PRINTS" id="PR00371">
    <property type="entry name" value="FPNCR"/>
</dbReference>
<dbReference type="InterPro" id="IPR017927">
    <property type="entry name" value="FAD-bd_FR_type"/>
</dbReference>
<dbReference type="Pfam" id="PF00667">
    <property type="entry name" value="FAD_binding_1"/>
    <property type="match status" value="1"/>
</dbReference>
<feature type="domain" description="FAD-binding FR-type" evidence="6">
    <location>
        <begin position="12"/>
        <end position="281"/>
    </location>
</feature>
<gene>
    <name evidence="7" type="ORF">TPC1_14079</name>
</gene>
<dbReference type="EMBL" id="GDID01003021">
    <property type="protein sequence ID" value="JAP93585.1"/>
    <property type="molecule type" value="Transcribed_RNA"/>
</dbReference>
<dbReference type="PANTHER" id="PTHR19384:SF17">
    <property type="entry name" value="NADPH--CYTOCHROME P450 REDUCTASE"/>
    <property type="match status" value="1"/>
</dbReference>
<dbReference type="PANTHER" id="PTHR19384">
    <property type="entry name" value="NITRIC OXIDE SYNTHASE-RELATED"/>
    <property type="match status" value="1"/>
</dbReference>
<dbReference type="InterPro" id="IPR003097">
    <property type="entry name" value="CysJ-like_FAD-binding"/>
</dbReference>
<dbReference type="GO" id="GO:0010181">
    <property type="term" value="F:FMN binding"/>
    <property type="evidence" value="ECO:0007669"/>
    <property type="project" value="TreeGrafter"/>
</dbReference>
<evidence type="ECO:0000256" key="4">
    <source>
        <dbReference type="ARBA" id="ARBA00023002"/>
    </source>
</evidence>
<evidence type="ECO:0000259" key="6">
    <source>
        <dbReference type="PROSITE" id="PS51384"/>
    </source>
</evidence>
<keyword evidence="2" id="KW-0285">Flavoprotein</keyword>
<dbReference type="InterPro" id="IPR017938">
    <property type="entry name" value="Riboflavin_synthase-like_b-brl"/>
</dbReference>
<protein>
    <recommendedName>
        <fullName evidence="5">NADPH--hemoprotein reductase</fullName>
        <ecNumber evidence="5">1.6.2.4</ecNumber>
    </recommendedName>
</protein>
<dbReference type="SUPFAM" id="SSF52343">
    <property type="entry name" value="Ferredoxin reductase-like, C-terminal NADP-linked domain"/>
    <property type="match status" value="1"/>
</dbReference>
<dbReference type="PROSITE" id="PS51384">
    <property type="entry name" value="FAD_FR"/>
    <property type="match status" value="1"/>
</dbReference>
<organism evidence="7">
    <name type="scientific">Trepomonas sp. PC1</name>
    <dbReference type="NCBI Taxonomy" id="1076344"/>
    <lineage>
        <taxon>Eukaryota</taxon>
        <taxon>Metamonada</taxon>
        <taxon>Diplomonadida</taxon>
        <taxon>Hexamitidae</taxon>
        <taxon>Hexamitinae</taxon>
        <taxon>Trepomonas</taxon>
    </lineage>
</organism>
<dbReference type="EC" id="1.6.2.4" evidence="5"/>
<dbReference type="Gene3D" id="2.40.30.10">
    <property type="entry name" value="Translation factors"/>
    <property type="match status" value="1"/>
</dbReference>
<evidence type="ECO:0000256" key="1">
    <source>
        <dbReference type="ARBA" id="ARBA00001974"/>
    </source>
</evidence>
<name>A0A146KD23_9EUKA</name>
<dbReference type="Gene3D" id="1.20.990.10">
    <property type="entry name" value="NADPH-cytochrome p450 Reductase, Chain A, domain 3"/>
    <property type="match status" value="1"/>
</dbReference>
<sequence>MRSRYPYIQPPKSYFWARLVERKQLSDNVVDGVQHYYKFELPANHTYKAGQHIAIMPRNHRNIMNELFKNRIVYLDDKCTMVAEPEFHVKMNVLQTEGSNIPLSNDFYSVWDLIAQYTDLHSMINQNVLSLVANYATNEDQKKELKLLGDTKNQEAFQEKFTKKKNTNIADIFRIYNSIKIPLHRFMEVVPPMRHRLYSIASSPKLIGAQSLELIVTDVEWSAVDPKTGDARKQRGLCTGFLYEMSGFLGSYQGTYFDRMGMFPAQIHESPLEPPADPMLPLITLALGSGYAPFRSILQERLALHQQGVKLGPMCLFLGIRRRADYGAMLEELNTWCKEGIASTYLAISREAETPAEHGDIPMTKDKRPKTVKITYGGHITKSITDNYEVFGDHMTAPNNLILYCGKAGKIPEDLTETILKSLNKYGISEQDSRKMWVQYLENGRIFFEAW</sequence>
<dbReference type="SUPFAM" id="SSF63380">
    <property type="entry name" value="Riboflavin synthase domain-like"/>
    <property type="match status" value="1"/>
</dbReference>
<dbReference type="GO" id="GO:0005829">
    <property type="term" value="C:cytosol"/>
    <property type="evidence" value="ECO:0007669"/>
    <property type="project" value="TreeGrafter"/>
</dbReference>
<evidence type="ECO:0000256" key="3">
    <source>
        <dbReference type="ARBA" id="ARBA00022827"/>
    </source>
</evidence>
<dbReference type="GO" id="GO:0003958">
    <property type="term" value="F:NADPH-hemoprotein reductase activity"/>
    <property type="evidence" value="ECO:0007669"/>
    <property type="project" value="UniProtKB-EC"/>
</dbReference>
<accession>A0A146KD23</accession>
<reference evidence="7" key="1">
    <citation type="submission" date="2015-07" db="EMBL/GenBank/DDBJ databases">
        <title>Adaptation to a free-living lifestyle via gene acquisitions in the diplomonad Trepomonas sp. PC1.</title>
        <authorList>
            <person name="Xu F."/>
            <person name="Jerlstrom-Hultqvist J."/>
            <person name="Kolisko M."/>
            <person name="Simpson A.G.B."/>
            <person name="Roger A.J."/>
            <person name="Svard S.G."/>
            <person name="Andersson J.O."/>
        </authorList>
    </citation>
    <scope>NUCLEOTIDE SEQUENCE</scope>
    <source>
        <strain evidence="7">PC1</strain>
    </source>
</reference>
<dbReference type="InterPro" id="IPR039261">
    <property type="entry name" value="FNR_nucleotide-bd"/>
</dbReference>
<dbReference type="GO" id="GO:0050660">
    <property type="term" value="F:flavin adenine dinucleotide binding"/>
    <property type="evidence" value="ECO:0007669"/>
    <property type="project" value="TreeGrafter"/>
</dbReference>
<keyword evidence="3" id="KW-0274">FAD</keyword>